<sequence>MAITAPQRVVGRSDDALRRWRDVRDRIQEDAARDRLDAEFNRLIEAVRGLRDAMRADLGTPG</sequence>
<accession>A0A918NUE4</accession>
<dbReference type="Proteomes" id="UP000619244">
    <property type="component" value="Unassembled WGS sequence"/>
</dbReference>
<evidence type="ECO:0000313" key="1">
    <source>
        <dbReference type="EMBL" id="GGX96609.1"/>
    </source>
</evidence>
<dbReference type="RefSeq" id="WP_190193282.1">
    <property type="nucleotide sequence ID" value="NZ_BMVU01000036.1"/>
</dbReference>
<reference evidence="1" key="2">
    <citation type="submission" date="2020-09" db="EMBL/GenBank/DDBJ databases">
        <authorList>
            <person name="Sun Q."/>
            <person name="Ohkuma M."/>
        </authorList>
    </citation>
    <scope>NUCLEOTIDE SEQUENCE</scope>
    <source>
        <strain evidence="1">JCM 4790</strain>
    </source>
</reference>
<comment type="caution">
    <text evidence="1">The sequence shown here is derived from an EMBL/GenBank/DDBJ whole genome shotgun (WGS) entry which is preliminary data.</text>
</comment>
<protein>
    <submittedName>
        <fullName evidence="1">Uncharacterized protein</fullName>
    </submittedName>
</protein>
<dbReference type="EMBL" id="BMVU01000036">
    <property type="protein sequence ID" value="GGX96609.1"/>
    <property type="molecule type" value="Genomic_DNA"/>
</dbReference>
<gene>
    <name evidence="1" type="ORF">GCM10010358_58050</name>
</gene>
<reference evidence="1" key="1">
    <citation type="journal article" date="2014" name="Int. J. Syst. Evol. Microbiol.">
        <title>Complete genome sequence of Corynebacterium casei LMG S-19264T (=DSM 44701T), isolated from a smear-ripened cheese.</title>
        <authorList>
            <consortium name="US DOE Joint Genome Institute (JGI-PGF)"/>
            <person name="Walter F."/>
            <person name="Albersmeier A."/>
            <person name="Kalinowski J."/>
            <person name="Ruckert C."/>
        </authorList>
    </citation>
    <scope>NUCLEOTIDE SEQUENCE</scope>
    <source>
        <strain evidence="1">JCM 4790</strain>
    </source>
</reference>
<proteinExistence type="predicted"/>
<name>A0A918NUE4_9ACTN</name>
<dbReference type="AlphaFoldDB" id="A0A918NUE4"/>
<keyword evidence="2" id="KW-1185">Reference proteome</keyword>
<evidence type="ECO:0000313" key="2">
    <source>
        <dbReference type="Proteomes" id="UP000619244"/>
    </source>
</evidence>
<organism evidence="1 2">
    <name type="scientific">Streptomyces minutiscleroticus</name>
    <dbReference type="NCBI Taxonomy" id="68238"/>
    <lineage>
        <taxon>Bacteria</taxon>
        <taxon>Bacillati</taxon>
        <taxon>Actinomycetota</taxon>
        <taxon>Actinomycetes</taxon>
        <taxon>Kitasatosporales</taxon>
        <taxon>Streptomycetaceae</taxon>
        <taxon>Streptomyces</taxon>
    </lineage>
</organism>